<accession>A0ABV3G5X9</accession>
<dbReference type="EMBL" id="JBFALK010000001">
    <property type="protein sequence ID" value="MEV0967013.1"/>
    <property type="molecule type" value="Genomic_DNA"/>
</dbReference>
<evidence type="ECO:0000313" key="2">
    <source>
        <dbReference type="Proteomes" id="UP001551675"/>
    </source>
</evidence>
<organism evidence="1 2">
    <name type="scientific">Microtetraspora glauca</name>
    <dbReference type="NCBI Taxonomy" id="1996"/>
    <lineage>
        <taxon>Bacteria</taxon>
        <taxon>Bacillati</taxon>
        <taxon>Actinomycetota</taxon>
        <taxon>Actinomycetes</taxon>
        <taxon>Streptosporangiales</taxon>
        <taxon>Streptosporangiaceae</taxon>
        <taxon>Microtetraspora</taxon>
    </lineage>
</organism>
<reference evidence="1 2" key="1">
    <citation type="submission" date="2024-06" db="EMBL/GenBank/DDBJ databases">
        <title>The Natural Products Discovery Center: Release of the First 8490 Sequenced Strains for Exploring Actinobacteria Biosynthetic Diversity.</title>
        <authorList>
            <person name="Kalkreuter E."/>
            <person name="Kautsar S.A."/>
            <person name="Yang D."/>
            <person name="Bader C.D."/>
            <person name="Teijaro C.N."/>
            <person name="Fluegel L."/>
            <person name="Davis C.M."/>
            <person name="Simpson J.R."/>
            <person name="Lauterbach L."/>
            <person name="Steele A.D."/>
            <person name="Gui C."/>
            <person name="Meng S."/>
            <person name="Li G."/>
            <person name="Viehrig K."/>
            <person name="Ye F."/>
            <person name="Su P."/>
            <person name="Kiefer A.F."/>
            <person name="Nichols A."/>
            <person name="Cepeda A.J."/>
            <person name="Yan W."/>
            <person name="Fan B."/>
            <person name="Jiang Y."/>
            <person name="Adhikari A."/>
            <person name="Zheng C.-J."/>
            <person name="Schuster L."/>
            <person name="Cowan T.M."/>
            <person name="Smanski M.J."/>
            <person name="Chevrette M.G."/>
            <person name="De Carvalho L.P.S."/>
            <person name="Shen B."/>
        </authorList>
    </citation>
    <scope>NUCLEOTIDE SEQUENCE [LARGE SCALE GENOMIC DNA]</scope>
    <source>
        <strain evidence="1 2">NPDC050100</strain>
    </source>
</reference>
<protein>
    <recommendedName>
        <fullName evidence="3">DUF4352 domain-containing protein</fullName>
    </recommendedName>
</protein>
<dbReference type="Proteomes" id="UP001551675">
    <property type="component" value="Unassembled WGS sequence"/>
</dbReference>
<comment type="caution">
    <text evidence="1">The sequence shown here is derived from an EMBL/GenBank/DDBJ whole genome shotgun (WGS) entry which is preliminary data.</text>
</comment>
<dbReference type="RefSeq" id="WP_358128493.1">
    <property type="nucleotide sequence ID" value="NZ_JBFALK010000001.1"/>
</dbReference>
<evidence type="ECO:0000313" key="1">
    <source>
        <dbReference type="EMBL" id="MEV0967013.1"/>
    </source>
</evidence>
<sequence>MTSSPRGARRRRPVLVPVALAVIAAGIGVTAAFGGLEEAPDEPPPKAQPGEVIDQGEFQTQFIKAVDTVERNEYGRTKRYLKLVLKVTNMGDTTASIGILPAPGTEKAMRVSGFAASLLRVSPEIKSENDPTVSVLSYGIESSQLHPGITTTVVVSYALAPTAVAPEKITVDVGGFVYEMISNRDQTHYWQIAPKGELPTDAGSEAEPIVPAVLTQVTLPVRKEEA</sequence>
<name>A0ABV3G5X9_MICGL</name>
<proteinExistence type="predicted"/>
<evidence type="ECO:0008006" key="3">
    <source>
        <dbReference type="Google" id="ProtNLM"/>
    </source>
</evidence>
<keyword evidence="2" id="KW-1185">Reference proteome</keyword>
<gene>
    <name evidence="1" type="ORF">AB0I59_00150</name>
</gene>